<dbReference type="EMBL" id="SSTD01006538">
    <property type="protein sequence ID" value="TYK19801.1"/>
    <property type="molecule type" value="Genomic_DNA"/>
</dbReference>
<protein>
    <submittedName>
        <fullName evidence="2">CACTA en-spm transposon protein</fullName>
    </submittedName>
</protein>
<dbReference type="AlphaFoldDB" id="A0A5D3D8A7"/>
<feature type="region of interest" description="Disordered" evidence="1">
    <location>
        <begin position="57"/>
        <end position="76"/>
    </location>
</feature>
<gene>
    <name evidence="2" type="ORF">E5676_scaffold307G00300</name>
</gene>
<evidence type="ECO:0000313" key="2">
    <source>
        <dbReference type="EMBL" id="TYK19801.1"/>
    </source>
</evidence>
<organism evidence="2 3">
    <name type="scientific">Cucumis melo var. makuwa</name>
    <name type="common">Oriental melon</name>
    <dbReference type="NCBI Taxonomy" id="1194695"/>
    <lineage>
        <taxon>Eukaryota</taxon>
        <taxon>Viridiplantae</taxon>
        <taxon>Streptophyta</taxon>
        <taxon>Embryophyta</taxon>
        <taxon>Tracheophyta</taxon>
        <taxon>Spermatophyta</taxon>
        <taxon>Magnoliopsida</taxon>
        <taxon>eudicotyledons</taxon>
        <taxon>Gunneridae</taxon>
        <taxon>Pentapetalae</taxon>
        <taxon>rosids</taxon>
        <taxon>fabids</taxon>
        <taxon>Cucurbitales</taxon>
        <taxon>Cucurbitaceae</taxon>
        <taxon>Benincaseae</taxon>
        <taxon>Cucumis</taxon>
    </lineage>
</organism>
<comment type="caution">
    <text evidence="2">The sequence shown here is derived from an EMBL/GenBank/DDBJ whole genome shotgun (WGS) entry which is preliminary data.</text>
</comment>
<evidence type="ECO:0000313" key="3">
    <source>
        <dbReference type="Proteomes" id="UP000321947"/>
    </source>
</evidence>
<dbReference type="Proteomes" id="UP000321947">
    <property type="component" value="Unassembled WGS sequence"/>
</dbReference>
<reference evidence="2 3" key="1">
    <citation type="submission" date="2019-08" db="EMBL/GenBank/DDBJ databases">
        <title>Draft genome sequences of two oriental melons (Cucumis melo L. var makuwa).</title>
        <authorList>
            <person name="Kwon S.-Y."/>
        </authorList>
    </citation>
    <scope>NUCLEOTIDE SEQUENCE [LARGE SCALE GENOMIC DNA]</scope>
    <source>
        <strain evidence="3">cv. Chang Bougi</strain>
        <tissue evidence="2">Leaf</tissue>
    </source>
</reference>
<sequence>MPMSIAPDAKKPILPHAVQFSLPIGVCVRKIFSVCCLRWVDVGREYIKIVKGDLQEQSQTNKATRQKQPYNHSRGSKSFLQRQHELAKQRDERTDRVELLHIRADTFVLIKYWSSSSSLPQRVLSHSLGMRYGKLCWIDDRTTQKALVGDLSPSLARRVVLAVPRSRVHNPW</sequence>
<evidence type="ECO:0000256" key="1">
    <source>
        <dbReference type="SAM" id="MobiDB-lite"/>
    </source>
</evidence>
<accession>A0A5D3D8A7</accession>
<proteinExistence type="predicted"/>
<name>A0A5D3D8A7_CUCMM</name>
<dbReference type="Pfam" id="PF03004">
    <property type="entry name" value="Transposase_24"/>
    <property type="match status" value="1"/>
</dbReference>
<dbReference type="InterPro" id="IPR004252">
    <property type="entry name" value="Probable_transposase_24"/>
</dbReference>